<accession>A0A1M7YA34</accession>
<gene>
    <name evidence="2" type="ORF">SAMN02745220_02860</name>
</gene>
<keyword evidence="1" id="KW-0472">Membrane</keyword>
<dbReference type="STRING" id="1121416.SAMN02745220_02860"/>
<evidence type="ECO:0000313" key="2">
    <source>
        <dbReference type="EMBL" id="SHO49493.1"/>
    </source>
</evidence>
<dbReference type="AlphaFoldDB" id="A0A1M7YA34"/>
<dbReference type="NCBIfam" id="NF038143">
    <property type="entry name" value="HYxxLL"/>
    <property type="match status" value="1"/>
</dbReference>
<organism evidence="2 3">
    <name type="scientific">Desulfopila aestuarii DSM 18488</name>
    <dbReference type="NCBI Taxonomy" id="1121416"/>
    <lineage>
        <taxon>Bacteria</taxon>
        <taxon>Pseudomonadati</taxon>
        <taxon>Thermodesulfobacteriota</taxon>
        <taxon>Desulfobulbia</taxon>
        <taxon>Desulfobulbales</taxon>
        <taxon>Desulfocapsaceae</taxon>
        <taxon>Desulfopila</taxon>
    </lineage>
</organism>
<dbReference type="EMBL" id="FRFE01000014">
    <property type="protein sequence ID" value="SHO49493.1"/>
    <property type="molecule type" value="Genomic_DNA"/>
</dbReference>
<evidence type="ECO:0000256" key="1">
    <source>
        <dbReference type="SAM" id="Phobius"/>
    </source>
</evidence>
<dbReference type="OrthoDB" id="1808662at2"/>
<proteinExistence type="predicted"/>
<protein>
    <submittedName>
        <fullName evidence="2">Uncharacterized protein</fullName>
    </submittedName>
</protein>
<name>A0A1M7YA34_9BACT</name>
<keyword evidence="3" id="KW-1185">Reference proteome</keyword>
<dbReference type="RefSeq" id="WP_143170724.1">
    <property type="nucleotide sequence ID" value="NZ_FRFE01000014.1"/>
</dbReference>
<keyword evidence="1" id="KW-1133">Transmembrane helix</keyword>
<dbReference type="Proteomes" id="UP000184603">
    <property type="component" value="Unassembled WGS sequence"/>
</dbReference>
<sequence length="196" mass="22368">MSFIDNDEKAQLILASETDIARQLALHVIEKPVPRVWMIFIPILFVLYFSKIKQFESSLKAFAEHHLTPRRMILEAVLAAEKGGQPVNIEQLLDRLGNLDEATRGLCMDWLSALVGHFQLILAAEGKTYPELIQSSYRYKEDYLSFCRKIRTVEFAVNQELLSAIDANSSDLLQVTKMIDEGIHNLRAEEAEKIFS</sequence>
<feature type="transmembrane region" description="Helical" evidence="1">
    <location>
        <begin position="32"/>
        <end position="50"/>
    </location>
</feature>
<evidence type="ECO:0000313" key="3">
    <source>
        <dbReference type="Proteomes" id="UP000184603"/>
    </source>
</evidence>
<reference evidence="2 3" key="1">
    <citation type="submission" date="2016-12" db="EMBL/GenBank/DDBJ databases">
        <authorList>
            <person name="Song W.-J."/>
            <person name="Kurnit D.M."/>
        </authorList>
    </citation>
    <scope>NUCLEOTIDE SEQUENCE [LARGE SCALE GENOMIC DNA]</scope>
    <source>
        <strain evidence="2 3">DSM 18488</strain>
    </source>
</reference>
<keyword evidence="1" id="KW-0812">Transmembrane</keyword>